<protein>
    <submittedName>
        <fullName evidence="1">Uncharacterized protein</fullName>
    </submittedName>
</protein>
<evidence type="ECO:0000313" key="1">
    <source>
        <dbReference type="EMBL" id="KKK83600.1"/>
    </source>
</evidence>
<reference evidence="1" key="1">
    <citation type="journal article" date="2015" name="Nature">
        <title>Complex archaea that bridge the gap between prokaryotes and eukaryotes.</title>
        <authorList>
            <person name="Spang A."/>
            <person name="Saw J.H."/>
            <person name="Jorgensen S.L."/>
            <person name="Zaremba-Niedzwiedzka K."/>
            <person name="Martijn J."/>
            <person name="Lind A.E."/>
            <person name="van Eijk R."/>
            <person name="Schleper C."/>
            <person name="Guy L."/>
            <person name="Ettema T.J."/>
        </authorList>
    </citation>
    <scope>NUCLEOTIDE SEQUENCE</scope>
</reference>
<name>A0A0F8ZCE0_9ZZZZ</name>
<sequence length="71" mass="7630">MATLHTIDIEAGELTYDSSLTVGQVKRMSNAEGSIEAVIEVLAEVVTDWPFEGDEFAKGEDLEALGFVQVG</sequence>
<organism evidence="1">
    <name type="scientific">marine sediment metagenome</name>
    <dbReference type="NCBI Taxonomy" id="412755"/>
    <lineage>
        <taxon>unclassified sequences</taxon>
        <taxon>metagenomes</taxon>
        <taxon>ecological metagenomes</taxon>
    </lineage>
</organism>
<gene>
    <name evidence="1" type="ORF">LCGC14_2791740</name>
</gene>
<dbReference type="EMBL" id="LAZR01052147">
    <property type="protein sequence ID" value="KKK83600.1"/>
    <property type="molecule type" value="Genomic_DNA"/>
</dbReference>
<dbReference type="AlphaFoldDB" id="A0A0F8ZCE0"/>
<accession>A0A0F8ZCE0</accession>
<proteinExistence type="predicted"/>
<comment type="caution">
    <text evidence="1">The sequence shown here is derived from an EMBL/GenBank/DDBJ whole genome shotgun (WGS) entry which is preliminary data.</text>
</comment>